<protein>
    <recommendedName>
        <fullName evidence="4">Pterin-binding domain-containing protein</fullName>
    </recommendedName>
</protein>
<evidence type="ECO:0000256" key="1">
    <source>
        <dbReference type="ARBA" id="ARBA00010398"/>
    </source>
</evidence>
<dbReference type="Gene3D" id="3.20.20.20">
    <property type="entry name" value="Dihydropteroate synthase-like"/>
    <property type="match status" value="1"/>
</dbReference>
<dbReference type="InterPro" id="IPR050554">
    <property type="entry name" value="Met_Synthase/Corrinoid"/>
</dbReference>
<proteinExistence type="inferred from homology"/>
<feature type="domain" description="Pterin-binding" evidence="4">
    <location>
        <begin position="1"/>
        <end position="246"/>
    </location>
</feature>
<dbReference type="InterPro" id="IPR011005">
    <property type="entry name" value="Dihydropteroate_synth-like_sf"/>
</dbReference>
<organism evidence="5">
    <name type="scientific">marine sediment metagenome</name>
    <dbReference type="NCBI Taxonomy" id="412755"/>
    <lineage>
        <taxon>unclassified sequences</taxon>
        <taxon>metagenomes</taxon>
        <taxon>ecological metagenomes</taxon>
    </lineage>
</organism>
<gene>
    <name evidence="5" type="ORF">LCGC14_0015640</name>
</gene>
<name>A0A0F9WF27_9ZZZZ</name>
<comment type="caution">
    <text evidence="5">The sequence shown here is derived from an EMBL/GenBank/DDBJ whole genome shotgun (WGS) entry which is preliminary data.</text>
</comment>
<keyword evidence="3" id="KW-0808">Transferase</keyword>
<dbReference type="GO" id="GO:0042558">
    <property type="term" value="P:pteridine-containing compound metabolic process"/>
    <property type="evidence" value="ECO:0007669"/>
    <property type="project" value="InterPro"/>
</dbReference>
<reference evidence="5" key="1">
    <citation type="journal article" date="2015" name="Nature">
        <title>Complex archaea that bridge the gap between prokaryotes and eukaryotes.</title>
        <authorList>
            <person name="Spang A."/>
            <person name="Saw J.H."/>
            <person name="Jorgensen S.L."/>
            <person name="Zaremba-Niedzwiedzka K."/>
            <person name="Martijn J."/>
            <person name="Lind A.E."/>
            <person name="van Eijk R."/>
            <person name="Schleper C."/>
            <person name="Guy L."/>
            <person name="Ettema T.J."/>
        </authorList>
    </citation>
    <scope>NUCLEOTIDE SEQUENCE</scope>
</reference>
<keyword evidence="2" id="KW-0489">Methyltransferase</keyword>
<dbReference type="PANTHER" id="PTHR45833">
    <property type="entry name" value="METHIONINE SYNTHASE"/>
    <property type="match status" value="1"/>
</dbReference>
<dbReference type="PANTHER" id="PTHR45833:SF2">
    <property type="entry name" value="BIFUNCTIONAL HOMOCYSTEINE S-METHYLTRANSFERASE_5,10-METHYLENETETRAHYDROFOLATE REDUCTASE"/>
    <property type="match status" value="1"/>
</dbReference>
<evidence type="ECO:0000256" key="3">
    <source>
        <dbReference type="ARBA" id="ARBA00022679"/>
    </source>
</evidence>
<sequence>MYVIGERINGMFADVKEAIQAKDASVIQDLAKRQLAAGARALDVNSGPATSDAQGALLWMAEAIREVTDAPIVIDTAKWDVMQAVIPNVAGEKLINSTKADPEAAMEYIALAAANNAGLIGLTIDADGVPGNIDKRVELGAQLIAVASDIGLPMDHLFIDPVILPVNVSPNNPDHCLQAIGQLRSFADPPPHLVLGLSNVSQRCANRSLINRTYVTMAIAHGLDAAIMDPLDTELMDAVFTAELLMGRMVYCDSYLQAARQTKN</sequence>
<dbReference type="GO" id="GO:0005829">
    <property type="term" value="C:cytosol"/>
    <property type="evidence" value="ECO:0007669"/>
    <property type="project" value="TreeGrafter"/>
</dbReference>
<dbReference type="PROSITE" id="PS50972">
    <property type="entry name" value="PTERIN_BINDING"/>
    <property type="match status" value="1"/>
</dbReference>
<comment type="similarity">
    <text evidence="1">Belongs to the vitamin-B12 dependent methionine synthase family.</text>
</comment>
<dbReference type="GO" id="GO:0008705">
    <property type="term" value="F:methionine synthase activity"/>
    <property type="evidence" value="ECO:0007669"/>
    <property type="project" value="TreeGrafter"/>
</dbReference>
<evidence type="ECO:0000256" key="2">
    <source>
        <dbReference type="ARBA" id="ARBA00022603"/>
    </source>
</evidence>
<evidence type="ECO:0000259" key="4">
    <source>
        <dbReference type="PROSITE" id="PS50972"/>
    </source>
</evidence>
<evidence type="ECO:0000313" key="5">
    <source>
        <dbReference type="EMBL" id="KKO11088.1"/>
    </source>
</evidence>
<dbReference type="GO" id="GO:0032259">
    <property type="term" value="P:methylation"/>
    <property type="evidence" value="ECO:0007669"/>
    <property type="project" value="UniProtKB-KW"/>
</dbReference>
<dbReference type="SUPFAM" id="SSF51717">
    <property type="entry name" value="Dihydropteroate synthetase-like"/>
    <property type="match status" value="1"/>
</dbReference>
<accession>A0A0F9WF27</accession>
<dbReference type="Pfam" id="PF00809">
    <property type="entry name" value="Pterin_bind"/>
    <property type="match status" value="1"/>
</dbReference>
<dbReference type="EMBL" id="LAZR01000003">
    <property type="protein sequence ID" value="KKO11088.1"/>
    <property type="molecule type" value="Genomic_DNA"/>
</dbReference>
<dbReference type="AlphaFoldDB" id="A0A0F9WF27"/>
<dbReference type="InterPro" id="IPR000489">
    <property type="entry name" value="Pterin-binding_dom"/>
</dbReference>